<dbReference type="EMBL" id="LJAM02000035">
    <property type="protein sequence ID" value="RAP72438.1"/>
    <property type="molecule type" value="Genomic_DNA"/>
</dbReference>
<keyword evidence="4" id="KW-1185">Reference proteome</keyword>
<dbReference type="Proteomes" id="UP000244334">
    <property type="component" value="Unassembled WGS sequence"/>
</dbReference>
<proteinExistence type="predicted"/>
<dbReference type="EMBL" id="MAYS01000134">
    <property type="protein sequence ID" value="OFC63101.1"/>
    <property type="molecule type" value="Genomic_DNA"/>
</dbReference>
<organism evidence="1 3">
    <name type="scientific">Candidatus Erwinia dacicola</name>
    <dbReference type="NCBI Taxonomy" id="252393"/>
    <lineage>
        <taxon>Bacteria</taxon>
        <taxon>Pseudomonadati</taxon>
        <taxon>Pseudomonadota</taxon>
        <taxon>Gammaproteobacteria</taxon>
        <taxon>Enterobacterales</taxon>
        <taxon>Erwiniaceae</taxon>
        <taxon>Erwinia</taxon>
    </lineage>
</organism>
<gene>
    <name evidence="2" type="ORF">ACZ87_00738</name>
    <name evidence="1" type="ORF">BBW68_06725</name>
</gene>
<name>A0A1E7Z304_9GAMM</name>
<reference evidence="2 4" key="2">
    <citation type="submission" date="2018-04" db="EMBL/GenBank/DDBJ databases">
        <title>Genomes of the Obligate Erwinia dacicola and Facultative Enterobacter sp. OLF Endosymbionts of the Olive Fruit fly, Bactrocera oleae.</title>
        <authorList>
            <person name="Estes A.M."/>
            <person name="Hearn D.J."/>
            <person name="Agarwal S."/>
            <person name="Pierson E.A."/>
            <person name="Dunning-Hotopp J.C."/>
        </authorList>
    </citation>
    <scope>NUCLEOTIDE SEQUENCE [LARGE SCALE GENOMIC DNA]</scope>
    <source>
        <strain evidence="2 4">Oroville</strain>
    </source>
</reference>
<comment type="caution">
    <text evidence="1">The sequence shown here is derived from an EMBL/GenBank/DDBJ whole genome shotgun (WGS) entry which is preliminary data.</text>
</comment>
<accession>A0A1E7Z304</accession>
<dbReference type="AlphaFoldDB" id="A0A1E7Z304"/>
<evidence type="ECO:0000313" key="3">
    <source>
        <dbReference type="Proteomes" id="UP000243534"/>
    </source>
</evidence>
<dbReference type="RefSeq" id="WP_070134119.1">
    <property type="nucleotide sequence ID" value="NZ_LJAM02000035.1"/>
</dbReference>
<sequence>MADIFRGKVTRNKTFVVSGYAVTRKGYTRSAQVTVEALNRDDAIIRATAQLRWEGLTHFKALKVLEITTAYSSKLH</sequence>
<dbReference type="Proteomes" id="UP000243534">
    <property type="component" value="Unassembled WGS sequence"/>
</dbReference>
<evidence type="ECO:0000313" key="4">
    <source>
        <dbReference type="Proteomes" id="UP000244334"/>
    </source>
</evidence>
<evidence type="ECO:0000313" key="2">
    <source>
        <dbReference type="EMBL" id="RAP72438.1"/>
    </source>
</evidence>
<evidence type="ECO:0000313" key="1">
    <source>
        <dbReference type="EMBL" id="OFC63101.1"/>
    </source>
</evidence>
<dbReference type="OrthoDB" id="9857277at2"/>
<protein>
    <submittedName>
        <fullName evidence="1">Uncharacterized protein</fullName>
    </submittedName>
</protein>
<reference evidence="1 3" key="1">
    <citation type="submission" date="2016-07" db="EMBL/GenBank/DDBJ databases">
        <authorList>
            <person name="Yuval B."/>
        </authorList>
    </citation>
    <scope>NUCLEOTIDE SEQUENCE [LARGE SCALE GENOMIC DNA]</scope>
    <source>
        <strain evidence="1 3">IL</strain>
    </source>
</reference>